<evidence type="ECO:0000313" key="2">
    <source>
        <dbReference type="EMBL" id="GMH71377.1"/>
    </source>
</evidence>
<feature type="compositionally biased region" description="Polar residues" evidence="1">
    <location>
        <begin position="40"/>
        <end position="50"/>
    </location>
</feature>
<gene>
    <name evidence="2" type="ORF">TL16_g05632</name>
</gene>
<dbReference type="EMBL" id="BLQM01000165">
    <property type="protein sequence ID" value="GMH71377.1"/>
    <property type="molecule type" value="Genomic_DNA"/>
</dbReference>
<evidence type="ECO:0000313" key="3">
    <source>
        <dbReference type="Proteomes" id="UP001162640"/>
    </source>
</evidence>
<feature type="compositionally biased region" description="Basic residues" evidence="1">
    <location>
        <begin position="339"/>
        <end position="352"/>
    </location>
</feature>
<accession>A0A9W7AL58</accession>
<feature type="region of interest" description="Disordered" evidence="1">
    <location>
        <begin position="238"/>
        <end position="480"/>
    </location>
</feature>
<feature type="compositionally biased region" description="Acidic residues" evidence="1">
    <location>
        <begin position="126"/>
        <end position="138"/>
    </location>
</feature>
<feature type="region of interest" description="Disordered" evidence="1">
    <location>
        <begin position="23"/>
        <end position="61"/>
    </location>
</feature>
<proteinExistence type="predicted"/>
<dbReference type="AlphaFoldDB" id="A0A9W7AL58"/>
<feature type="compositionally biased region" description="Basic and acidic residues" evidence="1">
    <location>
        <begin position="241"/>
        <end position="263"/>
    </location>
</feature>
<dbReference type="Proteomes" id="UP001162640">
    <property type="component" value="Unassembled WGS sequence"/>
</dbReference>
<feature type="compositionally biased region" description="Basic and acidic residues" evidence="1">
    <location>
        <begin position="30"/>
        <end position="39"/>
    </location>
</feature>
<comment type="caution">
    <text evidence="2">The sequence shown here is derived from an EMBL/GenBank/DDBJ whole genome shotgun (WGS) entry which is preliminary data.</text>
</comment>
<feature type="compositionally biased region" description="Polar residues" evidence="1">
    <location>
        <begin position="465"/>
        <end position="475"/>
    </location>
</feature>
<feature type="compositionally biased region" description="Low complexity" evidence="1">
    <location>
        <begin position="418"/>
        <end position="429"/>
    </location>
</feature>
<feature type="compositionally biased region" description="Pro residues" evidence="1">
    <location>
        <begin position="317"/>
        <end position="329"/>
    </location>
</feature>
<feature type="compositionally biased region" description="Low complexity" evidence="1">
    <location>
        <begin position="358"/>
        <end position="387"/>
    </location>
</feature>
<reference evidence="3" key="1">
    <citation type="journal article" date="2023" name="Commun. Biol.">
        <title>Genome analysis of Parmales, the sister group of diatoms, reveals the evolutionary specialization of diatoms from phago-mixotrophs to photoautotrophs.</title>
        <authorList>
            <person name="Ban H."/>
            <person name="Sato S."/>
            <person name="Yoshikawa S."/>
            <person name="Yamada K."/>
            <person name="Nakamura Y."/>
            <person name="Ichinomiya M."/>
            <person name="Sato N."/>
            <person name="Blanc-Mathieu R."/>
            <person name="Endo H."/>
            <person name="Kuwata A."/>
            <person name="Ogata H."/>
        </authorList>
    </citation>
    <scope>NUCLEOTIDE SEQUENCE [LARGE SCALE GENOMIC DNA]</scope>
</reference>
<evidence type="ECO:0000256" key="1">
    <source>
        <dbReference type="SAM" id="MobiDB-lite"/>
    </source>
</evidence>
<feature type="region of interest" description="Disordered" evidence="1">
    <location>
        <begin position="89"/>
        <end position="218"/>
    </location>
</feature>
<protein>
    <submittedName>
        <fullName evidence="2">Uncharacterized protein</fullName>
    </submittedName>
</protein>
<feature type="compositionally biased region" description="Polar residues" evidence="1">
    <location>
        <begin position="160"/>
        <end position="172"/>
    </location>
</feature>
<feature type="compositionally biased region" description="Acidic residues" evidence="1">
    <location>
        <begin position="97"/>
        <end position="111"/>
    </location>
</feature>
<name>A0A9W7AL58_9STRA</name>
<feature type="compositionally biased region" description="Low complexity" evidence="1">
    <location>
        <begin position="276"/>
        <end position="294"/>
    </location>
</feature>
<sequence length="544" mass="59615">MKSYGGDNGRCIVKVRRKTFTDFTTPAKTPSEDSKETTGKKSSVNQTLSEKATPKTPLADGNLEVYWDDDLCRLVTRKIGGESLILTSISTSLPLDNYDDDDDDEDEDEVVEEYKIVKRGAVRFQEEEEEDEDSDVEQNSEKPEVDSTITNAENHPPSPTIQTSTENIIDSFTSTSSKKKAPPSAKKVDLKTSTSPFFSDTTTTTSRKKSYAGSSKMRNRYSSVVDDFNVEVDMVSSKLVAKREEKLKLEMKEKEIKERENRRQTPRRGKKEEETATAPTDDTTDITATPTAKAPKAKTPKSAKTTTPTTKKKSVPIPKPNVTPAPPPAVVDEPAPTSTHKKSKKGYGKKKTIAQFFSTKSTSKTSSPSKSETSETSTPSISSLLSPAQKKPLSRSLRACSVTSDDENDEVLSNHELTSSSPPTAAISPNVSEDEFLTNSVTPAVSVSFPKKRKGYGKPGYGKPSTDTTSRTSMHFSKKKKKSFFSTTETNLSATSAAAIATPASEGGGKKKKVLKKRKSAAMDELEKQRAYFARLDQQELTLE</sequence>
<feature type="compositionally biased region" description="Low complexity" evidence="1">
    <location>
        <begin position="192"/>
        <end position="205"/>
    </location>
</feature>
<organism evidence="2 3">
    <name type="scientific">Triparma laevis f. inornata</name>
    <dbReference type="NCBI Taxonomy" id="1714386"/>
    <lineage>
        <taxon>Eukaryota</taxon>
        <taxon>Sar</taxon>
        <taxon>Stramenopiles</taxon>
        <taxon>Ochrophyta</taxon>
        <taxon>Bolidophyceae</taxon>
        <taxon>Parmales</taxon>
        <taxon>Triparmaceae</taxon>
        <taxon>Triparma</taxon>
    </lineage>
</organism>